<feature type="non-terminal residue" evidence="2">
    <location>
        <position position="1"/>
    </location>
</feature>
<dbReference type="AlphaFoldDB" id="A0A6A6SM83"/>
<reference evidence="2" key="1">
    <citation type="journal article" date="2020" name="Stud. Mycol.">
        <title>101 Dothideomycetes genomes: a test case for predicting lifestyles and emergence of pathogens.</title>
        <authorList>
            <person name="Haridas S."/>
            <person name="Albert R."/>
            <person name="Binder M."/>
            <person name="Bloem J."/>
            <person name="Labutti K."/>
            <person name="Salamov A."/>
            <person name="Andreopoulos B."/>
            <person name="Baker S."/>
            <person name="Barry K."/>
            <person name="Bills G."/>
            <person name="Bluhm B."/>
            <person name="Cannon C."/>
            <person name="Castanera R."/>
            <person name="Culley D."/>
            <person name="Daum C."/>
            <person name="Ezra D."/>
            <person name="Gonzalez J."/>
            <person name="Henrissat B."/>
            <person name="Kuo A."/>
            <person name="Liang C."/>
            <person name="Lipzen A."/>
            <person name="Lutzoni F."/>
            <person name="Magnuson J."/>
            <person name="Mondo S."/>
            <person name="Nolan M."/>
            <person name="Ohm R."/>
            <person name="Pangilinan J."/>
            <person name="Park H.-J."/>
            <person name="Ramirez L."/>
            <person name="Alfaro M."/>
            <person name="Sun H."/>
            <person name="Tritt A."/>
            <person name="Yoshinaga Y."/>
            <person name="Zwiers L.-H."/>
            <person name="Turgeon B."/>
            <person name="Goodwin S."/>
            <person name="Spatafora J."/>
            <person name="Crous P."/>
            <person name="Grigoriev I."/>
        </authorList>
    </citation>
    <scope>NUCLEOTIDE SEQUENCE</scope>
    <source>
        <strain evidence="2">CBS 122681</strain>
    </source>
</reference>
<feature type="region of interest" description="Disordered" evidence="1">
    <location>
        <begin position="1"/>
        <end position="30"/>
    </location>
</feature>
<dbReference type="GO" id="GO:0006360">
    <property type="term" value="P:transcription by RNA polymerase I"/>
    <property type="evidence" value="ECO:0007669"/>
    <property type="project" value="InterPro"/>
</dbReference>
<dbReference type="PANTHER" id="PTHR28054:SF1">
    <property type="entry name" value="RNA POLYMERASE I-SPECIFIC TRANSCRIPTION INITIATION FACTOR RRN10"/>
    <property type="match status" value="1"/>
</dbReference>
<gene>
    <name evidence="2" type="ORF">K491DRAFT_558878</name>
</gene>
<dbReference type="EMBL" id="MU004614">
    <property type="protein sequence ID" value="KAF2647478.1"/>
    <property type="molecule type" value="Genomic_DNA"/>
</dbReference>
<evidence type="ECO:0000256" key="1">
    <source>
        <dbReference type="SAM" id="MobiDB-lite"/>
    </source>
</evidence>
<dbReference type="InterPro" id="IPR022793">
    <property type="entry name" value="Rrn10"/>
</dbReference>
<protein>
    <submittedName>
        <fullName evidence="2">Uncharacterized protein</fullName>
    </submittedName>
</protein>
<keyword evidence="3" id="KW-1185">Reference proteome</keyword>
<evidence type="ECO:0000313" key="3">
    <source>
        <dbReference type="Proteomes" id="UP000799324"/>
    </source>
</evidence>
<sequence>LERMASSKRRLSEISGSEDPEEAQQPGLRKSTLYDAVAGALSARGFISRDSFRPTDKTAPPLRPDEILYRAPNAPQRYEETDHYFAHAKLPPDQKLPSSDLLSALHGWFSNYYDRSQVSANQKVWNFMDETALIALGILMEESARELLGETGDLAFTEGVDEDED</sequence>
<dbReference type="PANTHER" id="PTHR28054">
    <property type="entry name" value="RNA POLYMERASE I-SPECIFIC TRANSCRIPTION INITIATION FACTOR RRN10"/>
    <property type="match status" value="1"/>
</dbReference>
<dbReference type="OrthoDB" id="2565191at2759"/>
<proteinExistence type="predicted"/>
<name>A0A6A6SM83_9PLEO</name>
<accession>A0A6A6SM83</accession>
<feature type="non-terminal residue" evidence="2">
    <location>
        <position position="165"/>
    </location>
</feature>
<dbReference type="Proteomes" id="UP000799324">
    <property type="component" value="Unassembled WGS sequence"/>
</dbReference>
<evidence type="ECO:0000313" key="2">
    <source>
        <dbReference type="EMBL" id="KAF2647478.1"/>
    </source>
</evidence>
<organism evidence="2 3">
    <name type="scientific">Lophiostoma macrostomum CBS 122681</name>
    <dbReference type="NCBI Taxonomy" id="1314788"/>
    <lineage>
        <taxon>Eukaryota</taxon>
        <taxon>Fungi</taxon>
        <taxon>Dikarya</taxon>
        <taxon>Ascomycota</taxon>
        <taxon>Pezizomycotina</taxon>
        <taxon>Dothideomycetes</taxon>
        <taxon>Pleosporomycetidae</taxon>
        <taxon>Pleosporales</taxon>
        <taxon>Lophiostomataceae</taxon>
        <taxon>Lophiostoma</taxon>
    </lineage>
</organism>